<organism evidence="5 6">
    <name type="scientific">Kribbella qitaiheensis</name>
    <dbReference type="NCBI Taxonomy" id="1544730"/>
    <lineage>
        <taxon>Bacteria</taxon>
        <taxon>Bacillati</taxon>
        <taxon>Actinomycetota</taxon>
        <taxon>Actinomycetes</taxon>
        <taxon>Propionibacteriales</taxon>
        <taxon>Kribbellaceae</taxon>
        <taxon>Kribbella</taxon>
    </lineage>
</organism>
<dbReference type="SMART" id="SM00421">
    <property type="entry name" value="HTH_LUXR"/>
    <property type="match status" value="1"/>
</dbReference>
<dbReference type="CDD" id="cd06170">
    <property type="entry name" value="LuxR_C_like"/>
    <property type="match status" value="1"/>
</dbReference>
<evidence type="ECO:0000259" key="4">
    <source>
        <dbReference type="PROSITE" id="PS50043"/>
    </source>
</evidence>
<sequence length="324" mass="36681">MPGFQGFSPQVAEIIRNADRTIRYVVPGERRRLYNQWRVTMGTIAPVDSFYVAFFRDDRYLVVPYIFDEPQEYEPPSFQMYGSEGMAAWIRRYAKPYVYGMDNGSLLNKGHSFGDEERLSGDAIVIPLLRTSSDGQVVIGIASMQTYRSNVYTEDTAHAFQILARSVLVALARELEDEGHQRMLLTAGEMASDSSVSVADIIEDFGHKLESLRLKIDMLIKSELLNPERLRQDLTDLRELCERNQSEVAELLMVPSLDARALLGKLTPRETEIAELICIDLTNEEIASRLSISEPTVKTHVTRILKKFGVRQRSAVAAKLRPFG</sequence>
<dbReference type="EMBL" id="CP043661">
    <property type="protein sequence ID" value="QNE17022.1"/>
    <property type="molecule type" value="Genomic_DNA"/>
</dbReference>
<evidence type="ECO:0000256" key="2">
    <source>
        <dbReference type="ARBA" id="ARBA00023125"/>
    </source>
</evidence>
<dbReference type="AlphaFoldDB" id="A0A7G6WSQ7"/>
<dbReference type="PRINTS" id="PR00038">
    <property type="entry name" value="HTHLUXR"/>
</dbReference>
<dbReference type="InterPro" id="IPR016032">
    <property type="entry name" value="Sig_transdc_resp-reg_C-effctor"/>
</dbReference>
<evidence type="ECO:0000313" key="5">
    <source>
        <dbReference type="EMBL" id="QNE17022.1"/>
    </source>
</evidence>
<gene>
    <name evidence="5" type="ORF">F1D05_02745</name>
</gene>
<dbReference type="Gene3D" id="1.10.10.10">
    <property type="entry name" value="Winged helix-like DNA-binding domain superfamily/Winged helix DNA-binding domain"/>
    <property type="match status" value="1"/>
</dbReference>
<keyword evidence="3" id="KW-0804">Transcription</keyword>
<dbReference type="GO" id="GO:0003677">
    <property type="term" value="F:DNA binding"/>
    <property type="evidence" value="ECO:0007669"/>
    <property type="project" value="UniProtKB-KW"/>
</dbReference>
<evidence type="ECO:0000256" key="3">
    <source>
        <dbReference type="ARBA" id="ARBA00023163"/>
    </source>
</evidence>
<reference evidence="6" key="1">
    <citation type="submission" date="2019-09" db="EMBL/GenBank/DDBJ databases">
        <title>Antimicrobial potential of Antarctic Bacteria.</title>
        <authorList>
            <person name="Benaud N."/>
            <person name="Edwards R.J."/>
            <person name="Ferrari B.C."/>
        </authorList>
    </citation>
    <scope>NUCLEOTIDE SEQUENCE [LARGE SCALE GENOMIC DNA]</scope>
    <source>
        <strain evidence="6">SPB151</strain>
    </source>
</reference>
<feature type="domain" description="HTH luxR-type" evidence="4">
    <location>
        <begin position="259"/>
        <end position="324"/>
    </location>
</feature>
<keyword evidence="6" id="KW-1185">Reference proteome</keyword>
<reference evidence="5 6" key="2">
    <citation type="journal article" date="2020" name="Microbiol. Resour. Announc.">
        <title>Antarctic desert soil bacteria exhibit high novel natural product potential, evaluated through long-read genome sequencing and comparative genomics.</title>
        <authorList>
            <person name="Benaud N."/>
            <person name="Edwards R.J."/>
            <person name="Amos T.G."/>
            <person name="D'Agostino P.M."/>
            <person name="Gutierrez-Chavez C."/>
            <person name="Montgomery K."/>
            <person name="Nicetic I."/>
            <person name="Ferrari B.C."/>
        </authorList>
    </citation>
    <scope>NUCLEOTIDE SEQUENCE [LARGE SCALE GENOMIC DNA]</scope>
    <source>
        <strain evidence="5 6">SPB151</strain>
    </source>
</reference>
<evidence type="ECO:0000313" key="6">
    <source>
        <dbReference type="Proteomes" id="UP000515563"/>
    </source>
</evidence>
<keyword evidence="1" id="KW-0805">Transcription regulation</keyword>
<protein>
    <recommendedName>
        <fullName evidence="4">HTH luxR-type domain-containing protein</fullName>
    </recommendedName>
</protein>
<dbReference type="Pfam" id="PF00196">
    <property type="entry name" value="GerE"/>
    <property type="match status" value="1"/>
</dbReference>
<dbReference type="PANTHER" id="PTHR44688">
    <property type="entry name" value="DNA-BINDING TRANSCRIPTIONAL ACTIVATOR DEVR_DOSR"/>
    <property type="match status" value="1"/>
</dbReference>
<dbReference type="PANTHER" id="PTHR44688:SF16">
    <property type="entry name" value="DNA-BINDING TRANSCRIPTIONAL ACTIVATOR DEVR_DOSR"/>
    <property type="match status" value="1"/>
</dbReference>
<dbReference type="SUPFAM" id="SSF46894">
    <property type="entry name" value="C-terminal effector domain of the bipartite response regulators"/>
    <property type="match status" value="1"/>
</dbReference>
<evidence type="ECO:0000256" key="1">
    <source>
        <dbReference type="ARBA" id="ARBA00023015"/>
    </source>
</evidence>
<proteinExistence type="predicted"/>
<dbReference type="Proteomes" id="UP000515563">
    <property type="component" value="Chromosome"/>
</dbReference>
<name>A0A7G6WSQ7_9ACTN</name>
<keyword evidence="2" id="KW-0238">DNA-binding</keyword>
<dbReference type="PROSITE" id="PS00622">
    <property type="entry name" value="HTH_LUXR_1"/>
    <property type="match status" value="1"/>
</dbReference>
<dbReference type="InterPro" id="IPR000792">
    <property type="entry name" value="Tscrpt_reg_LuxR_C"/>
</dbReference>
<accession>A0A7G6WSQ7</accession>
<dbReference type="PROSITE" id="PS50043">
    <property type="entry name" value="HTH_LUXR_2"/>
    <property type="match status" value="1"/>
</dbReference>
<dbReference type="InterPro" id="IPR036388">
    <property type="entry name" value="WH-like_DNA-bd_sf"/>
</dbReference>
<dbReference type="GO" id="GO:0006355">
    <property type="term" value="P:regulation of DNA-templated transcription"/>
    <property type="evidence" value="ECO:0007669"/>
    <property type="project" value="InterPro"/>
</dbReference>
<dbReference type="KEGG" id="kqi:F1D05_02745"/>